<evidence type="ECO:0000313" key="4">
    <source>
        <dbReference type="Proteomes" id="UP000317429"/>
    </source>
</evidence>
<dbReference type="CDD" id="cd00077">
    <property type="entry name" value="HDc"/>
    <property type="match status" value="1"/>
</dbReference>
<keyword evidence="1" id="KW-1133">Transmembrane helix</keyword>
<dbReference type="Pfam" id="PF01966">
    <property type="entry name" value="HD"/>
    <property type="match status" value="1"/>
</dbReference>
<dbReference type="InterPro" id="IPR006675">
    <property type="entry name" value="HDIG_dom"/>
</dbReference>
<dbReference type="Pfam" id="PF07698">
    <property type="entry name" value="7TM-7TMR_HD"/>
    <property type="match status" value="1"/>
</dbReference>
<name>A0A518D6C7_9BACT</name>
<dbReference type="PANTHER" id="PTHR36442:SF1">
    <property type="entry name" value="CYCLIC-DI-AMP PHOSPHODIESTERASE PGPH"/>
    <property type="match status" value="1"/>
</dbReference>
<organism evidence="3 4">
    <name type="scientific">Pirellulimonas nuda</name>
    <dbReference type="NCBI Taxonomy" id="2528009"/>
    <lineage>
        <taxon>Bacteria</taxon>
        <taxon>Pseudomonadati</taxon>
        <taxon>Planctomycetota</taxon>
        <taxon>Planctomycetia</taxon>
        <taxon>Pirellulales</taxon>
        <taxon>Lacipirellulaceae</taxon>
        <taxon>Pirellulimonas</taxon>
    </lineage>
</organism>
<sequence length="733" mass="79634">MGSELRRGSVVVRLSLVVLTLLGLAAITRAWRPPAEFHAGQTPLRNLTARVEFKQPDDKATDEARDLARRLATAVYEHDPARVTQLKARVVNELSELASAESLDTVDPEIWASYALPPPAEGTPAPTPEQEQEQFAKLRTVLSEAGQLDAAQATLGEAFAPLERHGLMVRLPPEHEANQKQIQVRRVDSPGFDATVEISETLVENATRQLQRTFEQKLPSLDLAARVFNRIRTALPETLKLDPIATRAEQDRAEAEVVTQYKVFPVGSVLATGSKMLDEASLKLLDAERSAWLHARSSWESVLRFVAATALYGALFVVVAFVLRRHDRGVLSRLPRLVTLLATVLLTVAAMTLANSREWRAEAIPLLLLAMTAAVAYGRINALVMSAATTLIASVGLGLGTYDAVLLLGPASAAAIALDSVRTRSKLLIVGFVAAGVAAALALCVGQLAGLSLLDATQTAVRLALWSVIAASLMTCLLPLVERVFDVQTDLSLLELGDPAHPLLQELVRRAPGTYNHSITVASLAEAATESIGGRALLTRVGAYFHDIGKMLKPQYFVENQSRGDNRHQSLAPAMSTLVIIAHVKDGVDLARQHHLPERIIDFIQQHHGTTLVEYFYRQASSRKEADENAAAVDESAFRYPGPRPQTKEAAVLMIADAVESASRVLVEPTPARIESLVEELAHKRLVDGQFDECGLTLQEVSRVCDSLVKSLTAVYHGRVKYPEQEPSKGVSA</sequence>
<dbReference type="InterPro" id="IPR052722">
    <property type="entry name" value="PgpH_phosphodiesterase"/>
</dbReference>
<evidence type="ECO:0000313" key="3">
    <source>
        <dbReference type="EMBL" id="QDU87025.1"/>
    </source>
</evidence>
<evidence type="ECO:0000256" key="1">
    <source>
        <dbReference type="SAM" id="Phobius"/>
    </source>
</evidence>
<dbReference type="Proteomes" id="UP000317429">
    <property type="component" value="Chromosome"/>
</dbReference>
<keyword evidence="1" id="KW-0812">Transmembrane</keyword>
<accession>A0A518D6C7</accession>
<dbReference type="AlphaFoldDB" id="A0A518D6C7"/>
<protein>
    <recommendedName>
        <fullName evidence="2">HD domain-containing protein</fullName>
    </recommendedName>
</protein>
<feature type="transmembrane region" description="Helical" evidence="1">
    <location>
        <begin position="390"/>
        <end position="416"/>
    </location>
</feature>
<dbReference type="SUPFAM" id="SSF109604">
    <property type="entry name" value="HD-domain/PDEase-like"/>
    <property type="match status" value="1"/>
</dbReference>
<proteinExistence type="predicted"/>
<dbReference type="InterPro" id="IPR011624">
    <property type="entry name" value="Metal-dep_PHydrolase_7TM_extra"/>
</dbReference>
<reference evidence="3 4" key="1">
    <citation type="submission" date="2019-02" db="EMBL/GenBank/DDBJ databases">
        <title>Deep-cultivation of Planctomycetes and their phenomic and genomic characterization uncovers novel biology.</title>
        <authorList>
            <person name="Wiegand S."/>
            <person name="Jogler M."/>
            <person name="Boedeker C."/>
            <person name="Pinto D."/>
            <person name="Vollmers J."/>
            <person name="Rivas-Marin E."/>
            <person name="Kohn T."/>
            <person name="Peeters S.H."/>
            <person name="Heuer A."/>
            <person name="Rast P."/>
            <person name="Oberbeckmann S."/>
            <person name="Bunk B."/>
            <person name="Jeske O."/>
            <person name="Meyerdierks A."/>
            <person name="Storesund J.E."/>
            <person name="Kallscheuer N."/>
            <person name="Luecker S."/>
            <person name="Lage O.M."/>
            <person name="Pohl T."/>
            <person name="Merkel B.J."/>
            <person name="Hornburger P."/>
            <person name="Mueller R.-W."/>
            <person name="Bruemmer F."/>
            <person name="Labrenz M."/>
            <person name="Spormann A.M."/>
            <person name="Op den Camp H."/>
            <person name="Overmann J."/>
            <person name="Amann R."/>
            <person name="Jetten M.S.M."/>
            <person name="Mascher T."/>
            <person name="Medema M.H."/>
            <person name="Devos D.P."/>
            <person name="Kaster A.-K."/>
            <person name="Ovreas L."/>
            <person name="Rohde M."/>
            <person name="Galperin M.Y."/>
            <person name="Jogler C."/>
        </authorList>
    </citation>
    <scope>NUCLEOTIDE SEQUENCE [LARGE SCALE GENOMIC DNA]</scope>
    <source>
        <strain evidence="3 4">Pla175</strain>
    </source>
</reference>
<feature type="transmembrane region" description="Helical" evidence="1">
    <location>
        <begin position="428"/>
        <end position="451"/>
    </location>
</feature>
<feature type="transmembrane region" description="Helical" evidence="1">
    <location>
        <begin position="359"/>
        <end position="378"/>
    </location>
</feature>
<dbReference type="PANTHER" id="PTHR36442">
    <property type="entry name" value="CYCLIC-DI-AMP PHOSPHODIESTERASE PGPH"/>
    <property type="match status" value="1"/>
</dbReference>
<dbReference type="NCBIfam" id="TIGR00277">
    <property type="entry name" value="HDIG"/>
    <property type="match status" value="1"/>
</dbReference>
<dbReference type="InterPro" id="IPR006674">
    <property type="entry name" value="HD_domain"/>
</dbReference>
<dbReference type="Pfam" id="PF07697">
    <property type="entry name" value="7TMR-HDED"/>
    <property type="match status" value="1"/>
</dbReference>
<gene>
    <name evidence="3" type="ORF">Pla175_03790</name>
</gene>
<feature type="domain" description="HD" evidence="2">
    <location>
        <begin position="514"/>
        <end position="662"/>
    </location>
</feature>
<dbReference type="Gene3D" id="1.10.3210.10">
    <property type="entry name" value="Hypothetical protein af1432"/>
    <property type="match status" value="1"/>
</dbReference>
<feature type="transmembrane region" description="Helical" evidence="1">
    <location>
        <begin position="463"/>
        <end position="481"/>
    </location>
</feature>
<feature type="transmembrane region" description="Helical" evidence="1">
    <location>
        <begin position="302"/>
        <end position="322"/>
    </location>
</feature>
<keyword evidence="4" id="KW-1185">Reference proteome</keyword>
<dbReference type="SMART" id="SM00471">
    <property type="entry name" value="HDc"/>
    <property type="match status" value="1"/>
</dbReference>
<dbReference type="EMBL" id="CP036291">
    <property type="protein sequence ID" value="QDU87025.1"/>
    <property type="molecule type" value="Genomic_DNA"/>
</dbReference>
<evidence type="ECO:0000259" key="2">
    <source>
        <dbReference type="PROSITE" id="PS51831"/>
    </source>
</evidence>
<dbReference type="InterPro" id="IPR011621">
    <property type="entry name" value="Metal-dep_PHydrolase_7TM_intra"/>
</dbReference>
<dbReference type="PROSITE" id="PS51831">
    <property type="entry name" value="HD"/>
    <property type="match status" value="1"/>
</dbReference>
<feature type="transmembrane region" description="Helical" evidence="1">
    <location>
        <begin position="334"/>
        <end position="353"/>
    </location>
</feature>
<dbReference type="InterPro" id="IPR003607">
    <property type="entry name" value="HD/PDEase_dom"/>
</dbReference>
<dbReference type="KEGG" id="pnd:Pla175_03790"/>
<keyword evidence="1" id="KW-0472">Membrane</keyword>